<evidence type="ECO:0000256" key="1">
    <source>
        <dbReference type="ARBA" id="ARBA00004123"/>
    </source>
</evidence>
<dbReference type="Gene3D" id="1.10.287.110">
    <property type="entry name" value="DnaJ domain"/>
    <property type="match status" value="1"/>
</dbReference>
<comment type="caution">
    <text evidence="9">The sequence shown here is derived from an EMBL/GenBank/DDBJ whole genome shotgun (WGS) entry which is preliminary data.</text>
</comment>
<feature type="compositionally biased region" description="Basic and acidic residues" evidence="7">
    <location>
        <begin position="1034"/>
        <end position="1044"/>
    </location>
</feature>
<evidence type="ECO:0000256" key="3">
    <source>
        <dbReference type="ARBA" id="ARBA00022490"/>
    </source>
</evidence>
<feature type="compositionally biased region" description="Low complexity" evidence="7">
    <location>
        <begin position="981"/>
        <end position="996"/>
    </location>
</feature>
<comment type="subcellular location">
    <subcellularLocation>
        <location evidence="2">Cytoplasm</location>
    </subcellularLocation>
    <subcellularLocation>
        <location evidence="1">Nucleus</location>
    </subcellularLocation>
</comment>
<feature type="compositionally biased region" description="Low complexity" evidence="7">
    <location>
        <begin position="611"/>
        <end position="657"/>
    </location>
</feature>
<gene>
    <name evidence="9" type="primary">DNAJC17</name>
    <name evidence="9" type="ORF">BG015_004170</name>
</gene>
<dbReference type="GO" id="GO:0005737">
    <property type="term" value="C:cytoplasm"/>
    <property type="evidence" value="ECO:0007669"/>
    <property type="project" value="UniProtKB-SubCell"/>
</dbReference>
<feature type="domain" description="J" evidence="8">
    <location>
        <begin position="7"/>
        <end position="71"/>
    </location>
</feature>
<dbReference type="PROSITE" id="PS50076">
    <property type="entry name" value="DNAJ_2"/>
    <property type="match status" value="1"/>
</dbReference>
<dbReference type="PROSITE" id="PS00636">
    <property type="entry name" value="DNAJ_1"/>
    <property type="match status" value="1"/>
</dbReference>
<dbReference type="InterPro" id="IPR018253">
    <property type="entry name" value="DnaJ_domain_CS"/>
</dbReference>
<feature type="region of interest" description="Disordered" evidence="7">
    <location>
        <begin position="917"/>
        <end position="998"/>
    </location>
</feature>
<evidence type="ECO:0000256" key="5">
    <source>
        <dbReference type="ARBA" id="ARBA00023242"/>
    </source>
</evidence>
<feature type="compositionally biased region" description="Low complexity" evidence="7">
    <location>
        <begin position="873"/>
        <end position="885"/>
    </location>
</feature>
<feature type="compositionally biased region" description="Basic and acidic residues" evidence="7">
    <location>
        <begin position="1060"/>
        <end position="1080"/>
    </location>
</feature>
<dbReference type="InterPro" id="IPR028245">
    <property type="entry name" value="PIL1/LSP1"/>
</dbReference>
<feature type="region of interest" description="Disordered" evidence="7">
    <location>
        <begin position="607"/>
        <end position="688"/>
    </location>
</feature>
<protein>
    <submittedName>
        <fullName evidence="9">DnaJ (Hsp40), sub C, member 17</fullName>
    </submittedName>
</protein>
<dbReference type="Gene3D" id="3.30.70.330">
    <property type="match status" value="1"/>
</dbReference>
<feature type="region of interest" description="Disordered" evidence="7">
    <location>
        <begin position="873"/>
        <end position="894"/>
    </location>
</feature>
<organism evidence="9 10">
    <name type="scientific">Linnemannia schmuckeri</name>
    <dbReference type="NCBI Taxonomy" id="64567"/>
    <lineage>
        <taxon>Eukaryota</taxon>
        <taxon>Fungi</taxon>
        <taxon>Fungi incertae sedis</taxon>
        <taxon>Mucoromycota</taxon>
        <taxon>Mortierellomycotina</taxon>
        <taxon>Mortierellomycetes</taxon>
        <taxon>Mortierellales</taxon>
        <taxon>Mortierellaceae</taxon>
        <taxon>Linnemannia</taxon>
    </lineage>
</organism>
<dbReference type="PANTHER" id="PTHR44313">
    <property type="entry name" value="DNAJ HOMOLOG SUBFAMILY C MEMBER 17"/>
    <property type="match status" value="1"/>
</dbReference>
<feature type="region of interest" description="Disordered" evidence="7">
    <location>
        <begin position="757"/>
        <end position="834"/>
    </location>
</feature>
<name>A0A9P5VFN3_9FUNG</name>
<keyword evidence="6" id="KW-0175">Coiled coil</keyword>
<keyword evidence="5" id="KW-0539">Nucleus</keyword>
<evidence type="ECO:0000256" key="2">
    <source>
        <dbReference type="ARBA" id="ARBA00004496"/>
    </source>
</evidence>
<dbReference type="InterPro" id="IPR001623">
    <property type="entry name" value="DnaJ_domain"/>
</dbReference>
<feature type="region of interest" description="Disordered" evidence="7">
    <location>
        <begin position="1027"/>
        <end position="1080"/>
    </location>
</feature>
<feature type="coiled-coil region" evidence="6">
    <location>
        <begin position="88"/>
        <end position="162"/>
    </location>
</feature>
<evidence type="ECO:0000256" key="6">
    <source>
        <dbReference type="SAM" id="Coils"/>
    </source>
</evidence>
<feature type="coiled-coil region" evidence="6">
    <location>
        <begin position="334"/>
        <end position="373"/>
    </location>
</feature>
<keyword evidence="4" id="KW-0143">Chaperone</keyword>
<dbReference type="SUPFAM" id="SSF46565">
    <property type="entry name" value="Chaperone J-domain"/>
    <property type="match status" value="1"/>
</dbReference>
<dbReference type="EMBL" id="JAAAUQ010000002">
    <property type="protein sequence ID" value="KAF9157094.1"/>
    <property type="molecule type" value="Genomic_DNA"/>
</dbReference>
<keyword evidence="10" id="KW-1185">Reference proteome</keyword>
<feature type="compositionally biased region" description="Polar residues" evidence="7">
    <location>
        <begin position="1045"/>
        <end position="1056"/>
    </location>
</feature>
<evidence type="ECO:0000256" key="4">
    <source>
        <dbReference type="ARBA" id="ARBA00023186"/>
    </source>
</evidence>
<dbReference type="InterPro" id="IPR027267">
    <property type="entry name" value="AH/BAR_dom_sf"/>
</dbReference>
<evidence type="ECO:0000259" key="8">
    <source>
        <dbReference type="PROSITE" id="PS50076"/>
    </source>
</evidence>
<dbReference type="OrthoDB" id="376357at2759"/>
<evidence type="ECO:0000313" key="9">
    <source>
        <dbReference type="EMBL" id="KAF9157094.1"/>
    </source>
</evidence>
<evidence type="ECO:0000313" key="10">
    <source>
        <dbReference type="Proteomes" id="UP000748756"/>
    </source>
</evidence>
<evidence type="ECO:0000256" key="7">
    <source>
        <dbReference type="SAM" id="MobiDB-lite"/>
    </source>
</evidence>
<reference evidence="9" key="1">
    <citation type="journal article" date="2020" name="Fungal Divers.">
        <title>Resolving the Mortierellaceae phylogeny through synthesis of multi-gene phylogenetics and phylogenomics.</title>
        <authorList>
            <person name="Vandepol N."/>
            <person name="Liber J."/>
            <person name="Desiro A."/>
            <person name="Na H."/>
            <person name="Kennedy M."/>
            <person name="Barry K."/>
            <person name="Grigoriev I.V."/>
            <person name="Miller A.N."/>
            <person name="O'Donnell K."/>
            <person name="Stajich J.E."/>
            <person name="Bonito G."/>
        </authorList>
    </citation>
    <scope>NUCLEOTIDE SEQUENCE</scope>
    <source>
        <strain evidence="9">NRRL 6426</strain>
    </source>
</reference>
<dbReference type="InterPro" id="IPR036869">
    <property type="entry name" value="J_dom_sf"/>
</dbReference>
<dbReference type="Proteomes" id="UP000748756">
    <property type="component" value="Unassembled WGS sequence"/>
</dbReference>
<dbReference type="Pfam" id="PF00226">
    <property type="entry name" value="DnaJ"/>
    <property type="match status" value="1"/>
</dbReference>
<proteinExistence type="predicted"/>
<dbReference type="PANTHER" id="PTHR44313:SF1">
    <property type="entry name" value="DNAJ HOMOLOG SUBFAMILY C MEMBER 17"/>
    <property type="match status" value="1"/>
</dbReference>
<keyword evidence="3" id="KW-0963">Cytoplasm</keyword>
<dbReference type="SMART" id="SM00271">
    <property type="entry name" value="DnaJ"/>
    <property type="match status" value="1"/>
</dbReference>
<feature type="compositionally biased region" description="Polar residues" evidence="7">
    <location>
        <begin position="962"/>
        <end position="980"/>
    </location>
</feature>
<feature type="compositionally biased region" description="Low complexity" evidence="7">
    <location>
        <begin position="258"/>
        <end position="277"/>
    </location>
</feature>
<dbReference type="InterPro" id="IPR052094">
    <property type="entry name" value="Pre-mRNA-splicing_ERAD"/>
</dbReference>
<dbReference type="PRINTS" id="PR00625">
    <property type="entry name" value="JDOMAIN"/>
</dbReference>
<feature type="region of interest" description="Disordered" evidence="7">
    <location>
        <begin position="258"/>
        <end position="283"/>
    </location>
</feature>
<dbReference type="CDD" id="cd06257">
    <property type="entry name" value="DnaJ"/>
    <property type="match status" value="1"/>
</dbReference>
<dbReference type="GO" id="GO:0000390">
    <property type="term" value="P:spliceosomal complex disassembly"/>
    <property type="evidence" value="ECO:0007669"/>
    <property type="project" value="TreeGrafter"/>
</dbReference>
<feature type="compositionally biased region" description="Polar residues" evidence="7">
    <location>
        <begin position="917"/>
        <end position="938"/>
    </location>
</feature>
<feature type="compositionally biased region" description="Basic and acidic residues" evidence="7">
    <location>
        <begin position="799"/>
        <end position="812"/>
    </location>
</feature>
<dbReference type="Pfam" id="PF13805">
    <property type="entry name" value="Pil1"/>
    <property type="match status" value="1"/>
</dbReference>
<dbReference type="InterPro" id="IPR012677">
    <property type="entry name" value="Nucleotide-bd_a/b_plait_sf"/>
</dbReference>
<dbReference type="AlphaFoldDB" id="A0A9P5VFN3"/>
<dbReference type="GO" id="GO:0005681">
    <property type="term" value="C:spliceosomal complex"/>
    <property type="evidence" value="ECO:0007669"/>
    <property type="project" value="TreeGrafter"/>
</dbReference>
<sequence>MAEEQLDWYAILGVERTATSKEITKAYRVKALKVHPDKNPDPNAAKIFHELSQAYDLLLDPAARAAFDNLLNVKVQAKERSDKYDSVRRKMKEDLENRENAFKKQQQDEKTAALRMHYEMERLKKENIKKREEREAELLKQANQLTQAAEAVRQAARDEEATSLDTTLRVKWKKKKQELGTEELREIFKKFGAIDSCLSKKQGSALISFKTLTGAFTSMTASEKGDKDLEAFTVTWAGGSEPALVSSLRAKSASSLASTPTTAASTPTSASNPQSAPRPAFNVAPSSAFTPAFGSSTKGFAGFPSDIPSFAPPPVFNVAAPLVDDYEAATLARMKNKDNERKRLAEEMLRMDREEEERLMAQAAEKEKKQRNTFVDSWSMDMINSGRSRLHDGARYAAGSFMNPLTNAIGEQRRLVDSLSAVSKARVEECKHMMAWSKSQDVLLKLNLLIRKISDYELRFGSQYEGFREKIKVLRTRDDTLCEMGRFQNDIQTKLVEKGKSGFKAWLKKDTEETSSKKGPDVDPELVQYKRQLIKSAYAEQLDAVVELGKKMQIIGEHGKHLLEHIDLSRDVHPYTDGRETEGVLQAARIALENWSQGTTVDHHQDTLVNSTPEHSSTPTPTVSVSDVSATAATTNGTAKSATLSPSPTPSAKPATKVESAASVPPLPPRTPDRMPSSESLEPRRIQKNRARVAEEELLRRQEELELEEALAMSLAVSPIPRKEISDLILTPEELRFISEQENLAVPKPTVTARVVRSPQSVEIGGHIPSQRRSPSSQATDDEKKAAKAVSTPALEELGGSRKSSESMDDQRSTSSRKSAHTTKHAPLESMGPEPEALLESMGCDTSAAYESMGDPGLPPLAHENLRLQTMLSQQRKLQEQQQSSPFPPSPELQYLQIQPSPQQHKQTLQILQSGGTLSLSTPMSSNHSSPMGGSYQPSVPYKPATTYVPHPSPHSNKPRNRNSGPITPPTSEGLSPSASQLLQQRQRQHEFQQQLRGDEGRSISLTAKHSLQQQQELQKKLQDFYFTTNEQESTERYHQENRQQNHSGHRQQPSGSWDYHPDDSDGDYQYKEEYHTLHR</sequence>
<accession>A0A9P5VFN3</accession>
<dbReference type="Gene3D" id="1.20.1270.60">
    <property type="entry name" value="Arfaptin homology (AH) domain/BAR domain"/>
    <property type="match status" value="1"/>
</dbReference>